<dbReference type="Proteomes" id="UP001432014">
    <property type="component" value="Chromosome"/>
</dbReference>
<name>A0ABZ1WA06_9ACTN</name>
<sequence length="40" mass="3764">MIPDPTGAARPALVPSPVASSASSASVGMVRAAESGTVPA</sequence>
<feature type="region of interest" description="Disordered" evidence="1">
    <location>
        <begin position="1"/>
        <end position="40"/>
    </location>
</feature>
<accession>A0ABZ1WA06</accession>
<protein>
    <submittedName>
        <fullName evidence="2">Uncharacterized protein</fullName>
    </submittedName>
</protein>
<organism evidence="2 3">
    <name type="scientific">Kitasatospora herbaricolor</name>
    <dbReference type="NCBI Taxonomy" id="68217"/>
    <lineage>
        <taxon>Bacteria</taxon>
        <taxon>Bacillati</taxon>
        <taxon>Actinomycetota</taxon>
        <taxon>Actinomycetes</taxon>
        <taxon>Kitasatosporales</taxon>
        <taxon>Streptomycetaceae</taxon>
        <taxon>Kitasatospora</taxon>
    </lineage>
</organism>
<reference evidence="2 3" key="1">
    <citation type="submission" date="2022-10" db="EMBL/GenBank/DDBJ databases">
        <title>The complete genomes of actinobacterial strains from the NBC collection.</title>
        <authorList>
            <person name="Joergensen T.S."/>
            <person name="Alvarez Arevalo M."/>
            <person name="Sterndorff E.B."/>
            <person name="Faurdal D."/>
            <person name="Vuksanovic O."/>
            <person name="Mourched A.-S."/>
            <person name="Charusanti P."/>
            <person name="Shaw S."/>
            <person name="Blin K."/>
            <person name="Weber T."/>
        </authorList>
    </citation>
    <scope>NUCLEOTIDE SEQUENCE [LARGE SCALE GENOMIC DNA]</scope>
    <source>
        <strain evidence="2 3">NBC_01247</strain>
    </source>
</reference>
<evidence type="ECO:0000256" key="1">
    <source>
        <dbReference type="SAM" id="MobiDB-lite"/>
    </source>
</evidence>
<keyword evidence="3" id="KW-1185">Reference proteome</keyword>
<feature type="compositionally biased region" description="Low complexity" evidence="1">
    <location>
        <begin position="8"/>
        <end position="27"/>
    </location>
</feature>
<evidence type="ECO:0000313" key="2">
    <source>
        <dbReference type="EMBL" id="WUS57695.1"/>
    </source>
</evidence>
<dbReference type="RefSeq" id="WP_329496581.1">
    <property type="nucleotide sequence ID" value="NZ_CP108460.1"/>
</dbReference>
<dbReference type="EMBL" id="CP108482">
    <property type="protein sequence ID" value="WUS57695.1"/>
    <property type="molecule type" value="Genomic_DNA"/>
</dbReference>
<evidence type="ECO:0000313" key="3">
    <source>
        <dbReference type="Proteomes" id="UP001432014"/>
    </source>
</evidence>
<gene>
    <name evidence="2" type="ORF">OG469_20555</name>
</gene>
<proteinExistence type="predicted"/>